<dbReference type="Pfam" id="PF24926">
    <property type="entry name" value="ACT_ACR9_C"/>
    <property type="match status" value="1"/>
</dbReference>
<proteinExistence type="predicted"/>
<dbReference type="InterPro" id="IPR002912">
    <property type="entry name" value="ACT_dom"/>
</dbReference>
<dbReference type="OrthoDB" id="2019824at2759"/>
<sequence>MVMGQDSDDVVEIQRGEKPSEPSIITVNCQDKLGLGCDLCRIILEFGLLIITGDLCTDGRWCYVLFWVVPRSSSAIVQWTNLKNRLVSACPTYPTPIIDLLDPMKSQVYLLKLFSVDRKGLLHDVTRVLRDLDLSVHRVKVSTTPDGRVVDLFFITDGMELLHTRNRQADTLERLHAVLGDSIIGCQIQLAEDFQQGCSFLPPSVIEELFIPELLDSENCSQASNPDLEKLSITIDNSLSPSHTLLQIHCLDQRGLLYDIFRTLKDRNIKIVHGRFKLDESMFREGELLIVQGDGKKIVDPEQQNALCSLLRQEILHSLRVMLVNRGPDNELLVANPVESCGKGRPLVFYDVTRALKVLGICIFSAEIGRHTVSERQWEVYRFLLDDSADFSLSNPKTKQHIVDTIKGSLKGW</sequence>
<dbReference type="InterPro" id="IPR045865">
    <property type="entry name" value="ACT-like_dom_sf"/>
</dbReference>
<dbReference type="InterPro" id="IPR056805">
    <property type="entry name" value="ACT_ACR9/10_C"/>
</dbReference>
<comment type="function">
    <text evidence="2">Binds amino acids.</text>
</comment>
<evidence type="ECO:0000259" key="3">
    <source>
        <dbReference type="PROSITE" id="PS51671"/>
    </source>
</evidence>
<organism evidence="4 5">
    <name type="scientific">Dioscorea zingiberensis</name>
    <dbReference type="NCBI Taxonomy" id="325984"/>
    <lineage>
        <taxon>Eukaryota</taxon>
        <taxon>Viridiplantae</taxon>
        <taxon>Streptophyta</taxon>
        <taxon>Embryophyta</taxon>
        <taxon>Tracheophyta</taxon>
        <taxon>Spermatophyta</taxon>
        <taxon>Magnoliopsida</taxon>
        <taxon>Liliopsida</taxon>
        <taxon>Dioscoreales</taxon>
        <taxon>Dioscoreaceae</taxon>
        <taxon>Dioscorea</taxon>
    </lineage>
</organism>
<dbReference type="InterPro" id="IPR040217">
    <property type="entry name" value="ACR1-12"/>
</dbReference>
<keyword evidence="1 2" id="KW-0677">Repeat</keyword>
<dbReference type="PANTHER" id="PTHR31096:SF65">
    <property type="entry name" value="ACT DOMAIN-CONTAINING PROTEIN ACR9"/>
    <property type="match status" value="1"/>
</dbReference>
<protein>
    <recommendedName>
        <fullName evidence="2">ACT domain-containing protein ACR</fullName>
    </recommendedName>
    <alternativeName>
        <fullName evidence="2">Protein ACT DOMAIN REPEATS</fullName>
    </alternativeName>
</protein>
<evidence type="ECO:0000313" key="5">
    <source>
        <dbReference type="Proteomes" id="UP001085076"/>
    </source>
</evidence>
<dbReference type="GO" id="GO:0016597">
    <property type="term" value="F:amino acid binding"/>
    <property type="evidence" value="ECO:0007669"/>
    <property type="project" value="UniProtKB-UniRule"/>
</dbReference>
<dbReference type="PROSITE" id="PS51671">
    <property type="entry name" value="ACT"/>
    <property type="match status" value="1"/>
</dbReference>
<dbReference type="AlphaFoldDB" id="A0A9D5BXH7"/>
<dbReference type="SUPFAM" id="SSF55021">
    <property type="entry name" value="ACT-like"/>
    <property type="match status" value="3"/>
</dbReference>
<dbReference type="Pfam" id="PF01842">
    <property type="entry name" value="ACT"/>
    <property type="match status" value="1"/>
</dbReference>
<comment type="caution">
    <text evidence="4">The sequence shown here is derived from an EMBL/GenBank/DDBJ whole genome shotgun (WGS) entry which is preliminary data.</text>
</comment>
<keyword evidence="5" id="KW-1185">Reference proteome</keyword>
<evidence type="ECO:0000313" key="4">
    <source>
        <dbReference type="EMBL" id="KAJ0962351.1"/>
    </source>
</evidence>
<dbReference type="EMBL" id="JAGGNH010000010">
    <property type="protein sequence ID" value="KAJ0962351.1"/>
    <property type="molecule type" value="Genomic_DNA"/>
</dbReference>
<evidence type="ECO:0000256" key="1">
    <source>
        <dbReference type="ARBA" id="ARBA00022737"/>
    </source>
</evidence>
<feature type="domain" description="ACT" evidence="3">
    <location>
        <begin position="110"/>
        <end position="191"/>
    </location>
</feature>
<dbReference type="PANTHER" id="PTHR31096">
    <property type="entry name" value="ACT DOMAIN-CONTAINING PROTEIN ACR4-RELATED"/>
    <property type="match status" value="1"/>
</dbReference>
<dbReference type="Proteomes" id="UP001085076">
    <property type="component" value="Miscellaneous, Linkage group lg10"/>
</dbReference>
<reference evidence="4" key="2">
    <citation type="journal article" date="2022" name="Hortic Res">
        <title>The genome of Dioscorea zingiberensis sheds light on the biosynthesis, origin and evolution of the medicinally important diosgenin saponins.</title>
        <authorList>
            <person name="Li Y."/>
            <person name="Tan C."/>
            <person name="Li Z."/>
            <person name="Guo J."/>
            <person name="Li S."/>
            <person name="Chen X."/>
            <person name="Wang C."/>
            <person name="Dai X."/>
            <person name="Yang H."/>
            <person name="Song W."/>
            <person name="Hou L."/>
            <person name="Xu J."/>
            <person name="Tong Z."/>
            <person name="Xu A."/>
            <person name="Yuan X."/>
            <person name="Wang W."/>
            <person name="Yang Q."/>
            <person name="Chen L."/>
            <person name="Sun Z."/>
            <person name="Wang K."/>
            <person name="Pan B."/>
            <person name="Chen J."/>
            <person name="Bao Y."/>
            <person name="Liu F."/>
            <person name="Qi X."/>
            <person name="Gang D.R."/>
            <person name="Wen J."/>
            <person name="Li J."/>
        </authorList>
    </citation>
    <scope>NUCLEOTIDE SEQUENCE</scope>
    <source>
        <strain evidence="4">Dzin_1.0</strain>
    </source>
</reference>
<dbReference type="InterPro" id="IPR056816">
    <property type="entry name" value="ACR2/9/10_N"/>
</dbReference>
<gene>
    <name evidence="4" type="ORF">J5N97_030179</name>
</gene>
<reference evidence="4" key="1">
    <citation type="submission" date="2021-03" db="EMBL/GenBank/DDBJ databases">
        <authorList>
            <person name="Li Z."/>
            <person name="Yang C."/>
        </authorList>
    </citation>
    <scope>NUCLEOTIDE SEQUENCE</scope>
    <source>
        <strain evidence="4">Dzin_1.0</strain>
        <tissue evidence="4">Leaf</tissue>
    </source>
</reference>
<name>A0A9D5BXH7_9LILI</name>
<dbReference type="Pfam" id="PF24931">
    <property type="entry name" value="ACT_ACR9_3rd"/>
    <property type="match status" value="1"/>
</dbReference>
<accession>A0A9D5BXH7</accession>
<dbReference type="Pfam" id="PF24914">
    <property type="entry name" value="ACR10_N"/>
    <property type="match status" value="1"/>
</dbReference>
<evidence type="ECO:0000256" key="2">
    <source>
        <dbReference type="RuleBase" id="RU369043"/>
    </source>
</evidence>